<gene>
    <name evidence="1" type="ORF">P168DRAFT_319646</name>
</gene>
<sequence length="286" mass="32210">MFRAKGTTFTSATRLYLTIPNDELPVEDAAWYLFIPMQGRLSDPELMTELVNYAACIEVPEEELKCRRNASRYGGLWLEIVTPLSCNRSDVILRLFTGLKALQDFVGNGQFPGRPPLMQNPMYAVEDFSDDFPNMVIQKANRPNMSRPPMHATTFNTETRLYLTLPNIESPESCAYYIFVPIFGRFTDAEILSELIRFATNIQTPLDTLQLPGNAFRRGGLWLELLTPLGCNCSDVVLRLFAGLKALQEMLVQEGGKLALAESPVYGVGDFSERFPNMVLQEGCDR</sequence>
<dbReference type="VEuPathDB" id="FungiDB:P168DRAFT_319646"/>
<organism evidence="1 2">
    <name type="scientific">Aspergillus campestris (strain IBT 28561)</name>
    <dbReference type="NCBI Taxonomy" id="1392248"/>
    <lineage>
        <taxon>Eukaryota</taxon>
        <taxon>Fungi</taxon>
        <taxon>Dikarya</taxon>
        <taxon>Ascomycota</taxon>
        <taxon>Pezizomycotina</taxon>
        <taxon>Eurotiomycetes</taxon>
        <taxon>Eurotiomycetidae</taxon>
        <taxon>Eurotiales</taxon>
        <taxon>Aspergillaceae</taxon>
        <taxon>Aspergillus</taxon>
        <taxon>Aspergillus subgen. Circumdati</taxon>
    </lineage>
</organism>
<evidence type="ECO:0000313" key="2">
    <source>
        <dbReference type="Proteomes" id="UP000234254"/>
    </source>
</evidence>
<dbReference type="OrthoDB" id="10349661at2759"/>
<keyword evidence="2" id="KW-1185">Reference proteome</keyword>
<reference evidence="1" key="1">
    <citation type="submission" date="2016-12" db="EMBL/GenBank/DDBJ databases">
        <title>The genomes of Aspergillus section Nigri reveals drivers in fungal speciation.</title>
        <authorList>
            <consortium name="DOE Joint Genome Institute"/>
            <person name="Vesth T.C."/>
            <person name="Nybo J."/>
            <person name="Theobald S."/>
            <person name="Brandl J."/>
            <person name="Frisvad J.C."/>
            <person name="Nielsen K.F."/>
            <person name="Lyhne E.K."/>
            <person name="Kogle M.E."/>
            <person name="Kuo A."/>
            <person name="Riley R."/>
            <person name="Clum A."/>
            <person name="Nolan M."/>
            <person name="Lipzen A."/>
            <person name="Salamov A."/>
            <person name="Henrissat B."/>
            <person name="Wiebenga A."/>
            <person name="De vries R.P."/>
            <person name="Grigoriev I.V."/>
            <person name="Mortensen U.H."/>
            <person name="Andersen M.R."/>
            <person name="Baker S.E."/>
        </authorList>
    </citation>
    <scope>NUCLEOTIDE SEQUENCE</scope>
    <source>
        <strain evidence="1">IBT 28561</strain>
    </source>
</reference>
<dbReference type="GeneID" id="36547823"/>
<evidence type="ECO:0000313" key="1">
    <source>
        <dbReference type="EMBL" id="PKY03102.1"/>
    </source>
</evidence>
<dbReference type="EMBL" id="MSFM01000008">
    <property type="protein sequence ID" value="PKY03102.1"/>
    <property type="molecule type" value="Genomic_DNA"/>
</dbReference>
<comment type="caution">
    <text evidence="1">The sequence shown here is derived from an EMBL/GenBank/DDBJ whole genome shotgun (WGS) entry which is preliminary data.</text>
</comment>
<dbReference type="RefSeq" id="XP_024691696.1">
    <property type="nucleotide sequence ID" value="XM_024840299.1"/>
</dbReference>
<name>A0A2I1CZP1_ASPC2</name>
<dbReference type="Proteomes" id="UP000234254">
    <property type="component" value="Unassembled WGS sequence"/>
</dbReference>
<accession>A0A2I1CZP1</accession>
<proteinExistence type="predicted"/>
<protein>
    <submittedName>
        <fullName evidence="1">Uncharacterized protein</fullName>
    </submittedName>
</protein>
<dbReference type="AlphaFoldDB" id="A0A2I1CZP1"/>